<dbReference type="Proteomes" id="UP001233999">
    <property type="component" value="Unassembled WGS sequence"/>
</dbReference>
<dbReference type="InterPro" id="IPR028160">
    <property type="entry name" value="Slx9-like"/>
</dbReference>
<keyword evidence="5" id="KW-1185">Reference proteome</keyword>
<evidence type="ECO:0000256" key="1">
    <source>
        <dbReference type="ARBA" id="ARBA00004604"/>
    </source>
</evidence>
<evidence type="ECO:0000256" key="2">
    <source>
        <dbReference type="ARBA" id="ARBA00011022"/>
    </source>
</evidence>
<dbReference type="GO" id="GO:0030686">
    <property type="term" value="C:90S preribosome"/>
    <property type="evidence" value="ECO:0007669"/>
    <property type="project" value="InterPro"/>
</dbReference>
<proteinExistence type="inferred from homology"/>
<dbReference type="AlphaFoldDB" id="A0AAD8EAG2"/>
<organism evidence="4 5">
    <name type="scientific">Diploptera punctata</name>
    <name type="common">Pacific beetle cockroach</name>
    <dbReference type="NCBI Taxonomy" id="6984"/>
    <lineage>
        <taxon>Eukaryota</taxon>
        <taxon>Metazoa</taxon>
        <taxon>Ecdysozoa</taxon>
        <taxon>Arthropoda</taxon>
        <taxon>Hexapoda</taxon>
        <taxon>Insecta</taxon>
        <taxon>Pterygota</taxon>
        <taxon>Neoptera</taxon>
        <taxon>Polyneoptera</taxon>
        <taxon>Dictyoptera</taxon>
        <taxon>Blattodea</taxon>
        <taxon>Blaberoidea</taxon>
        <taxon>Blaberidae</taxon>
        <taxon>Diplopterinae</taxon>
        <taxon>Diploptera</taxon>
    </lineage>
</organism>
<dbReference type="GO" id="GO:0030688">
    <property type="term" value="C:preribosome, small subunit precursor"/>
    <property type="evidence" value="ECO:0007669"/>
    <property type="project" value="InterPro"/>
</dbReference>
<feature type="non-terminal residue" evidence="4">
    <location>
        <position position="206"/>
    </location>
</feature>
<evidence type="ECO:0000313" key="5">
    <source>
        <dbReference type="Proteomes" id="UP001233999"/>
    </source>
</evidence>
<gene>
    <name evidence="4" type="ORF">L9F63_022354</name>
</gene>
<reference evidence="4" key="1">
    <citation type="journal article" date="2023" name="IScience">
        <title>Live-bearing cockroach genome reveals convergent evolutionary mechanisms linked to viviparity in insects and beyond.</title>
        <authorList>
            <person name="Fouks B."/>
            <person name="Harrison M.C."/>
            <person name="Mikhailova A.A."/>
            <person name="Marchal E."/>
            <person name="English S."/>
            <person name="Carruthers M."/>
            <person name="Jennings E.C."/>
            <person name="Chiamaka E.L."/>
            <person name="Frigard R.A."/>
            <person name="Pippel M."/>
            <person name="Attardo G.M."/>
            <person name="Benoit J.B."/>
            <person name="Bornberg-Bauer E."/>
            <person name="Tobe S.S."/>
        </authorList>
    </citation>
    <scope>NUCLEOTIDE SEQUENCE</scope>
    <source>
        <strain evidence="4">Stay&amp;Tobe</strain>
    </source>
</reference>
<dbReference type="GO" id="GO:0000462">
    <property type="term" value="P:maturation of SSU-rRNA from tricistronic rRNA transcript (SSU-rRNA, 5.8S rRNA, LSU-rRNA)"/>
    <property type="evidence" value="ECO:0007669"/>
    <property type="project" value="InterPro"/>
</dbReference>
<name>A0AAD8EAG2_DIPPU</name>
<dbReference type="Pfam" id="PF15341">
    <property type="entry name" value="SLX9"/>
    <property type="match status" value="1"/>
</dbReference>
<keyword evidence="3" id="KW-0539">Nucleus</keyword>
<sequence>FLNFRMGKIRRERHKYHVSAAGSKTQNCDTAIVGDVETSPRSQLTVPDNPFAGIDISFEDLNKTLKDSDTRSVISLKSTTSKAPVISKKEKRKQRHETFLKKLQAAYQTRKEKGKKVLKLVKNTKPLSDNLPLLDLNLGTTEKKDKVRQVKHRSIPKAKKRKKNMMQDIALFKNLLSELQEHENPEDVVMSRVQKQVLNDASSSQL</sequence>
<dbReference type="GO" id="GO:0005730">
    <property type="term" value="C:nucleolus"/>
    <property type="evidence" value="ECO:0007669"/>
    <property type="project" value="UniProtKB-SubCell"/>
</dbReference>
<comment type="similarity">
    <text evidence="2">Belongs to the SLX9 family.</text>
</comment>
<evidence type="ECO:0000313" key="4">
    <source>
        <dbReference type="EMBL" id="KAJ9583300.1"/>
    </source>
</evidence>
<reference evidence="4" key="2">
    <citation type="submission" date="2023-05" db="EMBL/GenBank/DDBJ databases">
        <authorList>
            <person name="Fouks B."/>
        </authorList>
    </citation>
    <scope>NUCLEOTIDE SEQUENCE</scope>
    <source>
        <strain evidence="4">Stay&amp;Tobe</strain>
        <tissue evidence="4">Testes</tissue>
    </source>
</reference>
<accession>A0AAD8EAG2</accession>
<protein>
    <submittedName>
        <fullName evidence="4">Uncharacterized protein</fullName>
    </submittedName>
</protein>
<comment type="caution">
    <text evidence="4">The sequence shown here is derived from an EMBL/GenBank/DDBJ whole genome shotgun (WGS) entry which is preliminary data.</text>
</comment>
<comment type="subcellular location">
    <subcellularLocation>
        <location evidence="1">Nucleus</location>
        <location evidence="1">Nucleolus</location>
    </subcellularLocation>
</comment>
<dbReference type="EMBL" id="JASPKZ010007619">
    <property type="protein sequence ID" value="KAJ9583300.1"/>
    <property type="molecule type" value="Genomic_DNA"/>
</dbReference>
<evidence type="ECO:0000256" key="3">
    <source>
        <dbReference type="ARBA" id="ARBA00023242"/>
    </source>
</evidence>